<reference evidence="1" key="2">
    <citation type="journal article" date="2022" name="New Phytol.">
        <title>Evolutionary transition to the ectomycorrhizal habit in the genomes of a hyperdiverse lineage of mushroom-forming fungi.</title>
        <authorList>
            <person name="Looney B."/>
            <person name="Miyauchi S."/>
            <person name="Morin E."/>
            <person name="Drula E."/>
            <person name="Courty P.E."/>
            <person name="Kohler A."/>
            <person name="Kuo A."/>
            <person name="LaButti K."/>
            <person name="Pangilinan J."/>
            <person name="Lipzen A."/>
            <person name="Riley R."/>
            <person name="Andreopoulos W."/>
            <person name="He G."/>
            <person name="Johnson J."/>
            <person name="Nolan M."/>
            <person name="Tritt A."/>
            <person name="Barry K.W."/>
            <person name="Grigoriev I.V."/>
            <person name="Nagy L.G."/>
            <person name="Hibbett D."/>
            <person name="Henrissat B."/>
            <person name="Matheny P.B."/>
            <person name="Labbe J."/>
            <person name="Martin F.M."/>
        </authorList>
    </citation>
    <scope>NUCLEOTIDE SEQUENCE</scope>
    <source>
        <strain evidence="1">EC-137</strain>
    </source>
</reference>
<evidence type="ECO:0000313" key="1">
    <source>
        <dbReference type="EMBL" id="KAI0037028.1"/>
    </source>
</evidence>
<dbReference type="Proteomes" id="UP000814128">
    <property type="component" value="Unassembled WGS sequence"/>
</dbReference>
<protein>
    <submittedName>
        <fullName evidence="1">Uncharacterized protein</fullName>
    </submittedName>
</protein>
<organism evidence="1 2">
    <name type="scientific">Vararia minispora EC-137</name>
    <dbReference type="NCBI Taxonomy" id="1314806"/>
    <lineage>
        <taxon>Eukaryota</taxon>
        <taxon>Fungi</taxon>
        <taxon>Dikarya</taxon>
        <taxon>Basidiomycota</taxon>
        <taxon>Agaricomycotina</taxon>
        <taxon>Agaricomycetes</taxon>
        <taxon>Russulales</taxon>
        <taxon>Lachnocladiaceae</taxon>
        <taxon>Vararia</taxon>
    </lineage>
</organism>
<comment type="caution">
    <text evidence="1">The sequence shown here is derived from an EMBL/GenBank/DDBJ whole genome shotgun (WGS) entry which is preliminary data.</text>
</comment>
<reference evidence="1" key="1">
    <citation type="submission" date="2021-02" db="EMBL/GenBank/DDBJ databases">
        <authorList>
            <consortium name="DOE Joint Genome Institute"/>
            <person name="Ahrendt S."/>
            <person name="Looney B.P."/>
            <person name="Miyauchi S."/>
            <person name="Morin E."/>
            <person name="Drula E."/>
            <person name="Courty P.E."/>
            <person name="Chicoki N."/>
            <person name="Fauchery L."/>
            <person name="Kohler A."/>
            <person name="Kuo A."/>
            <person name="Labutti K."/>
            <person name="Pangilinan J."/>
            <person name="Lipzen A."/>
            <person name="Riley R."/>
            <person name="Andreopoulos W."/>
            <person name="He G."/>
            <person name="Johnson J."/>
            <person name="Barry K.W."/>
            <person name="Grigoriev I.V."/>
            <person name="Nagy L."/>
            <person name="Hibbett D."/>
            <person name="Henrissat B."/>
            <person name="Matheny P.B."/>
            <person name="Labbe J."/>
            <person name="Martin F."/>
        </authorList>
    </citation>
    <scope>NUCLEOTIDE SEQUENCE</scope>
    <source>
        <strain evidence="1">EC-137</strain>
    </source>
</reference>
<accession>A0ACB8QZP3</accession>
<keyword evidence="2" id="KW-1185">Reference proteome</keyword>
<evidence type="ECO:0000313" key="2">
    <source>
        <dbReference type="Proteomes" id="UP000814128"/>
    </source>
</evidence>
<name>A0ACB8QZP3_9AGAM</name>
<dbReference type="EMBL" id="MU273466">
    <property type="protein sequence ID" value="KAI0037028.1"/>
    <property type="molecule type" value="Genomic_DNA"/>
</dbReference>
<proteinExistence type="predicted"/>
<gene>
    <name evidence="1" type="ORF">K488DRAFT_67187</name>
</gene>
<sequence>MDLEYASCAALAGLFLIVAVVVFLEPTPTGPTLSVTQSRADKYKREFELLESRITQEQIRANRAESQARLIRRRSDIGLPAVSSSYPLRPPSLSDVILIIHFFWRLSRVLCEKVTRLATTISVLRASLQSIRNSYNNLRLDRQILKAYTEDFRGRLERSSSANEDIALQLLRLQAHHARSLNHRQQAAQSWIRFRCQTDHLRTKTFCSLLKIIGVLWHLTIQLRNALRDEKAAHTSAQIACTSLVSCIETTRKEYKDSVSLLKTTNANLEERNHELELACQRKQDELTERHLSHDRLMESQIALEHLNQRTREELVKLNEQHDGLQLKYNRLTAAHAELHREHASLSSRHLHLATENAALDNAHKDLTAHHMLVSAQLNTLTGQHLALSTTHDQLVTQQAALQSSHSELVLANRTLMARRDELQGQCASLEKRIAEHNEAHDATSASLTLLRSQHTHLYGLYQDVSARADRAESREVELNTSLTASQAECFQLASECTMSAERDGHMISALVAHTIALEAYAEQQQYFMENTFKPVQRVMKSVGWQINQVTPSLVSPPPSSFALRTPVLARDVFGQLPTPSSDGLIALAESKATVAATPSRFASTGSSPYVNDFFSTSVRCAL</sequence>